<dbReference type="AlphaFoldDB" id="A0A645DIP5"/>
<dbReference type="SMART" id="SM00255">
    <property type="entry name" value="TIR"/>
    <property type="match status" value="1"/>
</dbReference>
<dbReference type="EMBL" id="VSSQ01036254">
    <property type="protein sequence ID" value="MPM88683.1"/>
    <property type="molecule type" value="Genomic_DNA"/>
</dbReference>
<dbReference type="Gene3D" id="3.40.50.10140">
    <property type="entry name" value="Toll/interleukin-1 receptor homology (TIR) domain"/>
    <property type="match status" value="1"/>
</dbReference>
<dbReference type="InterPro" id="IPR000157">
    <property type="entry name" value="TIR_dom"/>
</dbReference>
<proteinExistence type="predicted"/>
<dbReference type="InterPro" id="IPR035897">
    <property type="entry name" value="Toll_tir_struct_dom_sf"/>
</dbReference>
<name>A0A645DIP5_9ZZZZ</name>
<organism evidence="3">
    <name type="scientific">bioreactor metagenome</name>
    <dbReference type="NCBI Taxonomy" id="1076179"/>
    <lineage>
        <taxon>unclassified sequences</taxon>
        <taxon>metagenomes</taxon>
        <taxon>ecological metagenomes</taxon>
    </lineage>
</organism>
<evidence type="ECO:0000313" key="3">
    <source>
        <dbReference type="EMBL" id="MPM88683.1"/>
    </source>
</evidence>
<evidence type="ECO:0000259" key="2">
    <source>
        <dbReference type="PROSITE" id="PS50104"/>
    </source>
</evidence>
<dbReference type="Pfam" id="PF13676">
    <property type="entry name" value="TIR_2"/>
    <property type="match status" value="1"/>
</dbReference>
<dbReference type="SUPFAM" id="SSF52200">
    <property type="entry name" value="Toll/Interleukin receptor TIR domain"/>
    <property type="match status" value="1"/>
</dbReference>
<accession>A0A645DIP5</accession>
<feature type="domain" description="TIR" evidence="2">
    <location>
        <begin position="147"/>
        <end position="280"/>
    </location>
</feature>
<feature type="region of interest" description="Disordered" evidence="1">
    <location>
        <begin position="68"/>
        <end position="112"/>
    </location>
</feature>
<sequence>MTLDSIARQIATVDREINTIEQSIHTIDGNISRKSKEAHNILTKISRENDLKRVLTYQKDLNKKNEEISKLEKDKSNKSKTLAAKQKKKLDLQSKLNKEEQKGRDKAKKEQKEMLTLQQQITREMEKQKMQSLHSFDVLKPQPIDQTNYDVFVSHASEDKDEFVRDFVKCLQENGLNVWYDEFTLRVGDSLRRSIDNGLRNSRYGIVVLSEAFFSKEWPQRELDGLFAREVNGEKVILPIWHKISKNEVMKFSPIIADMLALSTSSFTIEEIAKEISDRVLN</sequence>
<protein>
    <recommendedName>
        <fullName evidence="2">TIR domain-containing protein</fullName>
    </recommendedName>
</protein>
<reference evidence="3" key="1">
    <citation type="submission" date="2019-08" db="EMBL/GenBank/DDBJ databases">
        <authorList>
            <person name="Kucharzyk K."/>
            <person name="Murdoch R.W."/>
            <person name="Higgins S."/>
            <person name="Loffler F."/>
        </authorList>
    </citation>
    <scope>NUCLEOTIDE SEQUENCE</scope>
</reference>
<feature type="compositionally biased region" description="Basic and acidic residues" evidence="1">
    <location>
        <begin position="89"/>
        <end position="112"/>
    </location>
</feature>
<evidence type="ECO:0000256" key="1">
    <source>
        <dbReference type="SAM" id="MobiDB-lite"/>
    </source>
</evidence>
<dbReference type="GO" id="GO:0007165">
    <property type="term" value="P:signal transduction"/>
    <property type="evidence" value="ECO:0007669"/>
    <property type="project" value="InterPro"/>
</dbReference>
<gene>
    <name evidence="3" type="ORF">SDC9_135787</name>
</gene>
<comment type="caution">
    <text evidence="3">The sequence shown here is derived from an EMBL/GenBank/DDBJ whole genome shotgun (WGS) entry which is preliminary data.</text>
</comment>
<dbReference type="PROSITE" id="PS50104">
    <property type="entry name" value="TIR"/>
    <property type="match status" value="1"/>
</dbReference>
<feature type="compositionally biased region" description="Basic and acidic residues" evidence="1">
    <location>
        <begin position="68"/>
        <end position="77"/>
    </location>
</feature>